<feature type="transmembrane region" description="Helical" evidence="1">
    <location>
        <begin position="12"/>
        <end position="30"/>
    </location>
</feature>
<gene>
    <name evidence="2" type="ORF">AAFH49_03990</name>
</gene>
<feature type="transmembrane region" description="Helical" evidence="1">
    <location>
        <begin position="582"/>
        <end position="600"/>
    </location>
</feature>
<dbReference type="Proteomes" id="UP001479606">
    <property type="component" value="Unassembled WGS sequence"/>
</dbReference>
<feature type="transmembrane region" description="Helical" evidence="1">
    <location>
        <begin position="42"/>
        <end position="60"/>
    </location>
</feature>
<evidence type="ECO:0000313" key="2">
    <source>
        <dbReference type="EMBL" id="MEL5993355.1"/>
    </source>
</evidence>
<reference evidence="2 3" key="1">
    <citation type="journal article" date="2018" name="Arch. Microbiol.">
        <title>Hymenobacter segetis sp. nov., isolated from soil.</title>
        <authorList>
            <person name="Ten L.N."/>
            <person name="Lim S.J."/>
            <person name="Kim B.O."/>
            <person name="Kang I.K."/>
            <person name="Jung H.Y."/>
        </authorList>
    </citation>
    <scope>NUCLEOTIDE SEQUENCE [LARGE SCALE GENOMIC DNA]</scope>
    <source>
        <strain evidence="2 3">S7-3-11</strain>
    </source>
</reference>
<keyword evidence="1" id="KW-0472">Membrane</keyword>
<comment type="caution">
    <text evidence="2">The sequence shown here is derived from an EMBL/GenBank/DDBJ whole genome shotgun (WGS) entry which is preliminary data.</text>
</comment>
<organism evidence="2 3">
    <name type="scientific">Hymenobacter segetis</name>
    <dbReference type="NCBI Taxonomy" id="2025509"/>
    <lineage>
        <taxon>Bacteria</taxon>
        <taxon>Pseudomonadati</taxon>
        <taxon>Bacteroidota</taxon>
        <taxon>Cytophagia</taxon>
        <taxon>Cytophagales</taxon>
        <taxon>Hymenobacteraceae</taxon>
        <taxon>Hymenobacter</taxon>
    </lineage>
</organism>
<protein>
    <submittedName>
        <fullName evidence="2">Uncharacterized protein</fullName>
    </submittedName>
</protein>
<dbReference type="RefSeq" id="WP_342296183.1">
    <property type="nucleotide sequence ID" value="NZ_JBCEVZ010000006.1"/>
</dbReference>
<dbReference type="EMBL" id="JBCEVZ010000006">
    <property type="protein sequence ID" value="MEL5993355.1"/>
    <property type="molecule type" value="Genomic_DNA"/>
</dbReference>
<evidence type="ECO:0000313" key="3">
    <source>
        <dbReference type="Proteomes" id="UP001479606"/>
    </source>
</evidence>
<keyword evidence="3" id="KW-1185">Reference proteome</keyword>
<keyword evidence="1" id="KW-1133">Transmembrane helix</keyword>
<sequence length="604" mass="64835">MPLLAPNPVLYYGLLAFCLLLGAGLLVLAWRRPRRRQLTARLLASAAAVAALWSTALPPLRHLPAARAEAILLTPGYSPDTLRQLRQRLGAGTAVWAYGDVEKVAKSRPLASLLTLVEQRPVLRRLHILGHGLPAADLPLLGALVVQQHPGTPFAGIGTAFWSAKLSLGETMRLEGTVAAAGQPAAAWVVLRAAGTGRDSIKLPTGGGSFRLRYQPKTAGLTTYELLLRRPGRPLLSEPVPVEITTPTLPAVLLLTATPSFEFKFLKNYLAEAHYPVALRTSVSRGLVQTDFVNQPAQPLDRLTPALLAHYSVLIADAATVAALTATETQALQAAMRAGRLGLITLAEAAPLPRTAPARADFTVQLRPANAALLPIAWPDAPGEAHSYLPAQLQPNSELRTLITGPRQLLLAASRRVGLGFAVVSVVPETFRWGLQGHAAVYASFWNRLLAAAVPPAPAEASWHAGSRWPRPAQPLTLHLESAFPTTSPTVAALAGGPAVCLALRQDTRLPEWSTAQFWPNAAGWHQVRGPGRISHHFYVYPPTSWLGPELKERQQAATQLAAETKAPKATEAAPDTVTEPWAAGWFFGLFLLAAGYLWLEEKL</sequence>
<name>A0ABU9LRX1_9BACT</name>
<evidence type="ECO:0000256" key="1">
    <source>
        <dbReference type="SAM" id="Phobius"/>
    </source>
</evidence>
<accession>A0ABU9LRX1</accession>
<keyword evidence="1" id="KW-0812">Transmembrane</keyword>
<proteinExistence type="predicted"/>